<dbReference type="RefSeq" id="WP_166247687.1">
    <property type="nucleotide sequence ID" value="NZ_CP049616.1"/>
</dbReference>
<feature type="domain" description="Ysc84 actin-binding" evidence="2">
    <location>
        <begin position="94"/>
        <end position="170"/>
    </location>
</feature>
<dbReference type="InterPro" id="IPR007461">
    <property type="entry name" value="Ysc84_actin-binding"/>
</dbReference>
<sequence>MKTLKTITVAAALFVAFGTFAQSSKDKKIIADAQKAKKTLIAKDAGLKKFFETSTGYVIFPNVGEGGFILGGASGNGVVYENGNKVGMANMKKIDVGLQAGGQALTEVIFFETEDALNEFKTGNYAFSGDLSAIAVKSGVSKSADYNDGVVVFAMPKAGLMADASVGGQKFEYIPFK</sequence>
<proteinExistence type="predicted"/>
<keyword evidence="4" id="KW-1185">Reference proteome</keyword>
<dbReference type="KEGG" id="mut:GVT53_04840"/>
<dbReference type="AlphaFoldDB" id="A0A6G7IZP9"/>
<evidence type="ECO:0000259" key="2">
    <source>
        <dbReference type="Pfam" id="PF04366"/>
    </source>
</evidence>
<name>A0A6G7IZP9_9FLAO</name>
<feature type="signal peptide" evidence="1">
    <location>
        <begin position="1"/>
        <end position="21"/>
    </location>
</feature>
<dbReference type="CDD" id="cd11524">
    <property type="entry name" value="SYLF"/>
    <property type="match status" value="1"/>
</dbReference>
<dbReference type="Pfam" id="PF04366">
    <property type="entry name" value="Ysc84"/>
    <property type="match status" value="1"/>
</dbReference>
<evidence type="ECO:0000313" key="3">
    <source>
        <dbReference type="EMBL" id="QII44026.1"/>
    </source>
</evidence>
<keyword evidence="1" id="KW-0732">Signal</keyword>
<protein>
    <submittedName>
        <fullName evidence="3">Lipid-binding SYLF domain-containing protein</fullName>
    </submittedName>
</protein>
<feature type="chain" id="PRO_5026236156" evidence="1">
    <location>
        <begin position="22"/>
        <end position="177"/>
    </location>
</feature>
<dbReference type="Proteomes" id="UP000502928">
    <property type="component" value="Chromosome"/>
</dbReference>
<dbReference type="EMBL" id="CP049616">
    <property type="protein sequence ID" value="QII44026.1"/>
    <property type="molecule type" value="Genomic_DNA"/>
</dbReference>
<reference evidence="3 4" key="1">
    <citation type="submission" date="2020-02" db="EMBL/GenBank/DDBJ databases">
        <title>Complete genome of Muricauda sp. 501str8.</title>
        <authorList>
            <person name="Dong B."/>
            <person name="Zhu S."/>
            <person name="Yang J."/>
            <person name="Chen J."/>
        </authorList>
    </citation>
    <scope>NUCLEOTIDE SEQUENCE [LARGE SCALE GENOMIC DNA]</scope>
    <source>
        <strain evidence="3 4">501str8</strain>
    </source>
</reference>
<evidence type="ECO:0000313" key="4">
    <source>
        <dbReference type="Proteomes" id="UP000502928"/>
    </source>
</evidence>
<accession>A0A6G7IZP9</accession>
<evidence type="ECO:0000256" key="1">
    <source>
        <dbReference type="SAM" id="SignalP"/>
    </source>
</evidence>
<gene>
    <name evidence="3" type="ORF">GVT53_04840</name>
</gene>
<organism evidence="3 4">
    <name type="scientific">Flagellimonas oceani</name>
    <dbReference type="NCBI Taxonomy" id="2698672"/>
    <lineage>
        <taxon>Bacteria</taxon>
        <taxon>Pseudomonadati</taxon>
        <taxon>Bacteroidota</taxon>
        <taxon>Flavobacteriia</taxon>
        <taxon>Flavobacteriales</taxon>
        <taxon>Flavobacteriaceae</taxon>
        <taxon>Flagellimonas</taxon>
    </lineage>
</organism>